<dbReference type="InterPro" id="IPR027368">
    <property type="entry name" value="MnmE_dom2"/>
</dbReference>
<dbReference type="InterPro" id="IPR027417">
    <property type="entry name" value="P-loop_NTPase"/>
</dbReference>
<dbReference type="Pfam" id="PF10396">
    <property type="entry name" value="TrmE_N"/>
    <property type="match status" value="1"/>
</dbReference>
<evidence type="ECO:0000256" key="2">
    <source>
        <dbReference type="ARBA" id="ARBA00022741"/>
    </source>
</evidence>
<dbReference type="GO" id="GO:0003924">
    <property type="term" value="F:GTPase activity"/>
    <property type="evidence" value="ECO:0007669"/>
    <property type="project" value="UniProtKB-UniRule"/>
</dbReference>
<name>A0A1G7GW82_9SPHN</name>
<dbReference type="Proteomes" id="UP000323502">
    <property type="component" value="Unassembled WGS sequence"/>
</dbReference>
<evidence type="ECO:0000256" key="7">
    <source>
        <dbReference type="SAM" id="Coils"/>
    </source>
</evidence>
<evidence type="ECO:0000256" key="6">
    <source>
        <dbReference type="HAMAP-Rule" id="MF_00379"/>
    </source>
</evidence>
<evidence type="ECO:0000256" key="3">
    <source>
        <dbReference type="ARBA" id="ARBA00022801"/>
    </source>
</evidence>
<feature type="binding site" evidence="6">
    <location>
        <position position="227"/>
    </location>
    <ligand>
        <name>K(+)</name>
        <dbReference type="ChEBI" id="CHEBI:29103"/>
    </ligand>
</feature>
<proteinExistence type="inferred from homology"/>
<comment type="caution">
    <text evidence="6">Lacks conserved residue(s) required for the propagation of feature annotation.</text>
</comment>
<feature type="domain" description="G" evidence="8">
    <location>
        <begin position="219"/>
        <end position="309"/>
    </location>
</feature>
<evidence type="ECO:0000256" key="1">
    <source>
        <dbReference type="ARBA" id="ARBA00022694"/>
    </source>
</evidence>
<feature type="coiled-coil region" evidence="7">
    <location>
        <begin position="159"/>
        <end position="208"/>
    </location>
</feature>
<keyword evidence="3 6" id="KW-0378">Hydrolase</keyword>
<dbReference type="Proteomes" id="UP000436801">
    <property type="component" value="Unassembled WGS sequence"/>
</dbReference>
<comment type="similarity">
    <text evidence="6">Belongs to the TRAFAC class TrmE-Era-EngA-EngB-Septin-like GTPase superfamily. TrmE GTPase family.</text>
</comment>
<evidence type="ECO:0000259" key="10">
    <source>
        <dbReference type="Pfam" id="PF12631"/>
    </source>
</evidence>
<sequence length="429" mass="45465">MTASTIFAVSSGRPPAAISILRISGPAAISAATQLAGALPRPREARIRTLRNRRGEILDRALVLVFPGPATATGEDLVELHCHGGRAVVAAVEAALADLPDMRPAEPGEFTRRALVHGRIDLTEAEGLADLLEAQTERQRVAAMGAVEGRVSARIRDWLDRATGMAARAEAMLDFAEEDDVPVDAASLDRLKADMDALAVEMLEEVERPPVDRLHDGLRIVLGGPPNSGKSTLLNLLCEREAAIVSPIAGTTRDRIEAGVVRNGIAYLLVDTAGLADATDDVVEAIGIGRAEEAILAADILLWLADTPPPRDDAIWLHTRADLVGREALPGGKQLAVRQDDAVSVAAVWDAIAARAESLLPRSDGPALKRHQQEQCRAAAVALSLAPSSDLLLIAEHLRVARGRLSDLLGVSATEAMLDALFGRFCLGK</sequence>
<comment type="subunit">
    <text evidence="6">Homodimer. Heterotetramer of two MnmE and two MnmG subunits.</text>
</comment>
<dbReference type="CDD" id="cd14858">
    <property type="entry name" value="TrmE_N"/>
    <property type="match status" value="1"/>
</dbReference>
<dbReference type="InterPro" id="IPR025867">
    <property type="entry name" value="MnmE_helical"/>
</dbReference>
<evidence type="ECO:0000256" key="4">
    <source>
        <dbReference type="ARBA" id="ARBA00022958"/>
    </source>
</evidence>
<feature type="domain" description="MnmE helical" evidence="10">
    <location>
        <begin position="122"/>
        <end position="426"/>
    </location>
</feature>
<feature type="binding site" evidence="6">
    <location>
        <begin position="246"/>
        <end position="252"/>
    </location>
    <ligand>
        <name>GTP</name>
        <dbReference type="ChEBI" id="CHEBI:37565"/>
    </ligand>
</feature>
<feature type="binding site" evidence="6">
    <location>
        <position position="22"/>
    </location>
    <ligand>
        <name>(6S)-5-formyl-5,6,7,8-tetrahydrofolate</name>
        <dbReference type="ChEBI" id="CHEBI:57457"/>
    </ligand>
</feature>
<dbReference type="GO" id="GO:0046872">
    <property type="term" value="F:metal ion binding"/>
    <property type="evidence" value="ECO:0007669"/>
    <property type="project" value="UniProtKB-KW"/>
</dbReference>
<dbReference type="Gene3D" id="3.30.1360.120">
    <property type="entry name" value="Probable tRNA modification gtpase trme, domain 1"/>
    <property type="match status" value="1"/>
</dbReference>
<dbReference type="SUPFAM" id="SSF52540">
    <property type="entry name" value="P-loop containing nucleoside triphosphate hydrolases"/>
    <property type="match status" value="1"/>
</dbReference>
<comment type="function">
    <text evidence="6">Exhibits a very high intrinsic GTPase hydrolysis rate. Involved in the addition of a carboxymethylaminomethyl (cmnm) group at the wobble position (U34) of certain tRNAs, forming tRNA-cmnm(5)s(2)U34.</text>
</comment>
<dbReference type="CDD" id="cd04164">
    <property type="entry name" value="trmE"/>
    <property type="match status" value="1"/>
</dbReference>
<feature type="binding site" evidence="6">
    <location>
        <begin position="227"/>
        <end position="232"/>
    </location>
    <ligand>
        <name>GTP</name>
        <dbReference type="ChEBI" id="CHEBI:37565"/>
    </ligand>
</feature>
<evidence type="ECO:0000259" key="9">
    <source>
        <dbReference type="Pfam" id="PF10396"/>
    </source>
</evidence>
<dbReference type="InterPro" id="IPR006073">
    <property type="entry name" value="GTP-bd"/>
</dbReference>
<dbReference type="RefSeq" id="WP_149681390.1">
    <property type="nucleotide sequence ID" value="NZ_FNBI01000001.1"/>
</dbReference>
<keyword evidence="5 6" id="KW-0342">GTP-binding</keyword>
<dbReference type="OrthoDB" id="9805918at2"/>
<evidence type="ECO:0000313" key="12">
    <source>
        <dbReference type="EMBL" id="SDE92189.1"/>
    </source>
</evidence>
<dbReference type="Pfam" id="PF12631">
    <property type="entry name" value="MnmE_helical"/>
    <property type="match status" value="1"/>
</dbReference>
<dbReference type="NCBIfam" id="NF003661">
    <property type="entry name" value="PRK05291.1-3"/>
    <property type="match status" value="1"/>
</dbReference>
<dbReference type="EC" id="3.6.-.-" evidence="6"/>
<feature type="binding site" evidence="6">
    <location>
        <position position="231"/>
    </location>
    <ligand>
        <name>Mg(2+)</name>
        <dbReference type="ChEBI" id="CHEBI:18420"/>
    </ligand>
</feature>
<feature type="binding site" evidence="6">
    <location>
        <position position="119"/>
    </location>
    <ligand>
        <name>(6S)-5-formyl-5,6,7,8-tetrahydrofolate</name>
        <dbReference type="ChEBI" id="CHEBI:57457"/>
    </ligand>
</feature>
<dbReference type="PANTHER" id="PTHR42714:SF2">
    <property type="entry name" value="TRNA MODIFICATION GTPASE GTPBP3, MITOCHONDRIAL"/>
    <property type="match status" value="1"/>
</dbReference>
<feature type="domain" description="GTP-binding protein TrmE N-terminal" evidence="9">
    <location>
        <begin position="5"/>
        <end position="119"/>
    </location>
</feature>
<dbReference type="GO" id="GO:0005525">
    <property type="term" value="F:GTP binding"/>
    <property type="evidence" value="ECO:0007669"/>
    <property type="project" value="UniProtKB-UniRule"/>
</dbReference>
<dbReference type="EMBL" id="FNBI01000001">
    <property type="protein sequence ID" value="SDE92189.1"/>
    <property type="molecule type" value="Genomic_DNA"/>
</dbReference>
<protein>
    <recommendedName>
        <fullName evidence="6">tRNA modification GTPase MnmE</fullName>
        <ecNumber evidence="6">3.6.-.-</ecNumber>
    </recommendedName>
</protein>
<keyword evidence="6" id="KW-0963">Cytoplasm</keyword>
<keyword evidence="7" id="KW-0175">Coiled coil</keyword>
<keyword evidence="13" id="KW-1185">Reference proteome</keyword>
<dbReference type="Gene3D" id="1.20.120.430">
    <property type="entry name" value="tRNA modification GTPase MnmE domain 2"/>
    <property type="match status" value="1"/>
</dbReference>
<feature type="binding site" evidence="6">
    <location>
        <position position="429"/>
    </location>
    <ligand>
        <name>(6S)-5-formyl-5,6,7,8-tetrahydrofolate</name>
        <dbReference type="ChEBI" id="CHEBI:57457"/>
    </ligand>
</feature>
<keyword evidence="1 6" id="KW-0819">tRNA processing</keyword>
<gene>
    <name evidence="6 11" type="primary">mnmE</name>
    <name evidence="6" type="synonym">trmE</name>
    <name evidence="11" type="ORF">GQR91_05080</name>
    <name evidence="12" type="ORF">SAMN05216557_1011047</name>
</gene>
<feature type="binding site" evidence="6">
    <location>
        <position position="251"/>
    </location>
    <ligand>
        <name>K(+)</name>
        <dbReference type="ChEBI" id="CHEBI:29103"/>
    </ligand>
</feature>
<evidence type="ECO:0000313" key="14">
    <source>
        <dbReference type="Proteomes" id="UP000436801"/>
    </source>
</evidence>
<reference evidence="12 13" key="1">
    <citation type="submission" date="2016-10" db="EMBL/GenBank/DDBJ databases">
        <authorList>
            <person name="Varghese N."/>
            <person name="Submissions S."/>
        </authorList>
    </citation>
    <scope>NUCLEOTIDE SEQUENCE [LARGE SCALE GENOMIC DNA]</scope>
    <source>
        <strain evidence="12 13">S7-754</strain>
    </source>
</reference>
<keyword evidence="6" id="KW-0460">Magnesium</keyword>
<keyword evidence="4 6" id="KW-0630">Potassium</keyword>
<dbReference type="SUPFAM" id="SSF103025">
    <property type="entry name" value="Folate-binding domain"/>
    <property type="match status" value="1"/>
</dbReference>
<dbReference type="InterPro" id="IPR031168">
    <property type="entry name" value="G_TrmE"/>
</dbReference>
<organism evidence="12 13">
    <name type="scientific">Sphingomonas carotinifaciens</name>
    <dbReference type="NCBI Taxonomy" id="1166323"/>
    <lineage>
        <taxon>Bacteria</taxon>
        <taxon>Pseudomonadati</taxon>
        <taxon>Pseudomonadota</taxon>
        <taxon>Alphaproteobacteria</taxon>
        <taxon>Sphingomonadales</taxon>
        <taxon>Sphingomonadaceae</taxon>
        <taxon>Sphingomonas</taxon>
    </lineage>
</organism>
<dbReference type="Pfam" id="PF01926">
    <property type="entry name" value="MMR_HSR1"/>
    <property type="match status" value="1"/>
</dbReference>
<dbReference type="EMBL" id="WSUT01000005">
    <property type="protein sequence ID" value="MWC43034.1"/>
    <property type="molecule type" value="Genomic_DNA"/>
</dbReference>
<keyword evidence="2 6" id="KW-0547">Nucleotide-binding</keyword>
<evidence type="ECO:0000256" key="5">
    <source>
        <dbReference type="ARBA" id="ARBA00023134"/>
    </source>
</evidence>
<reference evidence="11 14" key="2">
    <citation type="submission" date="2019-12" db="EMBL/GenBank/DDBJ databases">
        <authorList>
            <person name="Zheng J."/>
        </authorList>
    </citation>
    <scope>NUCLEOTIDE SEQUENCE [LARGE SCALE GENOMIC DNA]</scope>
    <source>
        <strain evidence="11 14">DSM 27347</strain>
    </source>
</reference>
<dbReference type="GO" id="GO:0002098">
    <property type="term" value="P:tRNA wobble uridine modification"/>
    <property type="evidence" value="ECO:0007669"/>
    <property type="project" value="TreeGrafter"/>
</dbReference>
<feature type="binding site" evidence="6">
    <location>
        <position position="248"/>
    </location>
    <ligand>
        <name>K(+)</name>
        <dbReference type="ChEBI" id="CHEBI:29103"/>
    </ligand>
</feature>
<dbReference type="SUPFAM" id="SSF116878">
    <property type="entry name" value="TrmE connector domain"/>
    <property type="match status" value="1"/>
</dbReference>
<dbReference type="AlphaFoldDB" id="A0A1G7GW82"/>
<feature type="binding site" evidence="6">
    <location>
        <position position="252"/>
    </location>
    <ligand>
        <name>Mg(2+)</name>
        <dbReference type="ChEBI" id="CHEBI:18420"/>
    </ligand>
</feature>
<keyword evidence="6" id="KW-0479">Metal-binding</keyword>
<comment type="subcellular location">
    <subcellularLocation>
        <location evidence="6">Cytoplasm</location>
    </subcellularLocation>
</comment>
<dbReference type="HAMAP" id="MF_00379">
    <property type="entry name" value="GTPase_MnmE"/>
    <property type="match status" value="1"/>
</dbReference>
<dbReference type="InterPro" id="IPR018948">
    <property type="entry name" value="GTP-bd_TrmE_N"/>
</dbReference>
<dbReference type="FunFam" id="3.30.1360.120:FF:000007">
    <property type="entry name" value="tRNA modification GTPase GTPBP3, mitochondrial"/>
    <property type="match status" value="1"/>
</dbReference>
<comment type="cofactor">
    <cofactor evidence="6">
        <name>K(+)</name>
        <dbReference type="ChEBI" id="CHEBI:29103"/>
    </cofactor>
    <text evidence="6">Binds 1 potassium ion per subunit.</text>
</comment>
<dbReference type="InterPro" id="IPR027266">
    <property type="entry name" value="TrmE/GcvT-like"/>
</dbReference>
<evidence type="ECO:0000259" key="8">
    <source>
        <dbReference type="Pfam" id="PF01926"/>
    </source>
</evidence>
<dbReference type="InterPro" id="IPR004520">
    <property type="entry name" value="GTPase_MnmE"/>
</dbReference>
<dbReference type="GO" id="GO:0030488">
    <property type="term" value="P:tRNA methylation"/>
    <property type="evidence" value="ECO:0007669"/>
    <property type="project" value="TreeGrafter"/>
</dbReference>
<dbReference type="PANTHER" id="PTHR42714">
    <property type="entry name" value="TRNA MODIFICATION GTPASE GTPBP3"/>
    <property type="match status" value="1"/>
</dbReference>
<feature type="binding site" evidence="6">
    <location>
        <position position="79"/>
    </location>
    <ligand>
        <name>(6S)-5-formyl-5,6,7,8-tetrahydrofolate</name>
        <dbReference type="ChEBI" id="CHEBI:57457"/>
    </ligand>
</feature>
<evidence type="ECO:0000313" key="13">
    <source>
        <dbReference type="Proteomes" id="UP000323502"/>
    </source>
</evidence>
<feature type="binding site" evidence="6">
    <location>
        <position position="246"/>
    </location>
    <ligand>
        <name>K(+)</name>
        <dbReference type="ChEBI" id="CHEBI:29103"/>
    </ligand>
</feature>
<dbReference type="GO" id="GO:0005737">
    <property type="term" value="C:cytoplasm"/>
    <property type="evidence" value="ECO:0007669"/>
    <property type="project" value="UniProtKB-SubCell"/>
</dbReference>
<accession>A0A1G7GW82</accession>
<feature type="binding site" evidence="6">
    <location>
        <begin position="271"/>
        <end position="274"/>
    </location>
    <ligand>
        <name>GTP</name>
        <dbReference type="ChEBI" id="CHEBI:37565"/>
    </ligand>
</feature>
<evidence type="ECO:0000313" key="11">
    <source>
        <dbReference type="EMBL" id="MWC43034.1"/>
    </source>
</evidence>
<dbReference type="Gene3D" id="3.40.50.300">
    <property type="entry name" value="P-loop containing nucleotide triphosphate hydrolases"/>
    <property type="match status" value="1"/>
</dbReference>